<dbReference type="PANTHER" id="PTHR12302:SF3">
    <property type="entry name" value="SERINE_THREONINE-PROTEIN KINASE 31"/>
    <property type="match status" value="1"/>
</dbReference>
<keyword evidence="3" id="KW-0378">Hydrolase</keyword>
<dbReference type="InterPro" id="IPR035437">
    <property type="entry name" value="SNase_OB-fold_sf"/>
</dbReference>
<dbReference type="SUPFAM" id="SSF50199">
    <property type="entry name" value="Staphylococcal nuclease"/>
    <property type="match status" value="1"/>
</dbReference>
<keyword evidence="7" id="KW-1185">Reference proteome</keyword>
<keyword evidence="1" id="KW-0540">Nuclease</keyword>
<evidence type="ECO:0000313" key="7">
    <source>
        <dbReference type="Proteomes" id="UP000199076"/>
    </source>
</evidence>
<dbReference type="SUPFAM" id="SSF74853">
    <property type="entry name" value="Lamin A/C globular tail domain"/>
    <property type="match status" value="1"/>
</dbReference>
<dbReference type="GO" id="GO:0016787">
    <property type="term" value="F:hydrolase activity"/>
    <property type="evidence" value="ECO:0007669"/>
    <property type="project" value="UniProtKB-KW"/>
</dbReference>
<gene>
    <name evidence="6" type="ORF">SAMN05216218_105223</name>
</gene>
<accession>A0A1G7KAA8</accession>
<evidence type="ECO:0000313" key="6">
    <source>
        <dbReference type="EMBL" id="SDF33894.1"/>
    </source>
</evidence>
<dbReference type="Gene3D" id="2.60.40.1260">
    <property type="entry name" value="Lamin Tail domain"/>
    <property type="match status" value="1"/>
</dbReference>
<dbReference type="Proteomes" id="UP000199076">
    <property type="component" value="Unassembled WGS sequence"/>
</dbReference>
<dbReference type="Pfam" id="PF00932">
    <property type="entry name" value="LTD"/>
    <property type="match status" value="1"/>
</dbReference>
<dbReference type="PANTHER" id="PTHR12302">
    <property type="entry name" value="EBNA2 BINDING PROTEIN P100"/>
    <property type="match status" value="1"/>
</dbReference>
<evidence type="ECO:0000256" key="2">
    <source>
        <dbReference type="ARBA" id="ARBA00022759"/>
    </source>
</evidence>
<dbReference type="Pfam" id="PF00565">
    <property type="entry name" value="SNase"/>
    <property type="match status" value="1"/>
</dbReference>
<sequence>MDRAVVALVVLVAASGCLGVSPDGSNAPGTPAPPADADLANSYAVTVTAVVDGDTVTVRYRNGTQDTVRLLGVDTPETGGENDAAEFEGVPETAAGRACLAEAGHDATRAMTQRLLGETITLGVDAESDRRGYYGRLLGYLYQDGENVNYWLLTEGHARVYDSQFTEREAFDAAEQRARADGTGLWTCATEDPPTATGTGDGTVAADGGTVTGALAITEIHADAAGDDRENLNDEYVRFENRGETALDLSGWTVADAADHRFRFPDGTTLDPGARLTLRTGSGTDSATTLYWGQGSPVWNNGGDTVTVRAANETVMARQAY</sequence>
<dbReference type="PROSITE" id="PS51841">
    <property type="entry name" value="LTD"/>
    <property type="match status" value="1"/>
</dbReference>
<dbReference type="SMART" id="SM00318">
    <property type="entry name" value="SNc"/>
    <property type="match status" value="1"/>
</dbReference>
<proteinExistence type="predicted"/>
<feature type="domain" description="TNase-like" evidence="4">
    <location>
        <begin position="41"/>
        <end position="188"/>
    </location>
</feature>
<dbReference type="GO" id="GO:0004519">
    <property type="term" value="F:endonuclease activity"/>
    <property type="evidence" value="ECO:0007669"/>
    <property type="project" value="UniProtKB-KW"/>
</dbReference>
<dbReference type="PROSITE" id="PS01123">
    <property type="entry name" value="TNASE_1"/>
    <property type="match status" value="1"/>
</dbReference>
<dbReference type="Gene3D" id="2.40.50.90">
    <property type="match status" value="1"/>
</dbReference>
<dbReference type="InterPro" id="IPR002071">
    <property type="entry name" value="Thermonucl_AS"/>
</dbReference>
<organism evidence="6 7">
    <name type="scientific">Halorientalis regularis</name>
    <dbReference type="NCBI Taxonomy" id="660518"/>
    <lineage>
        <taxon>Archaea</taxon>
        <taxon>Methanobacteriati</taxon>
        <taxon>Methanobacteriota</taxon>
        <taxon>Stenosarchaea group</taxon>
        <taxon>Halobacteria</taxon>
        <taxon>Halobacteriales</taxon>
        <taxon>Haloarculaceae</taxon>
        <taxon>Halorientalis</taxon>
    </lineage>
</organism>
<dbReference type="AlphaFoldDB" id="A0A1G7KAA8"/>
<dbReference type="InterPro" id="IPR016071">
    <property type="entry name" value="Staphylococal_nuclease_OB-fold"/>
</dbReference>
<keyword evidence="2" id="KW-0255">Endonuclease</keyword>
<reference evidence="7" key="1">
    <citation type="submission" date="2016-10" db="EMBL/GenBank/DDBJ databases">
        <authorList>
            <person name="Varghese N."/>
            <person name="Submissions S."/>
        </authorList>
    </citation>
    <scope>NUCLEOTIDE SEQUENCE [LARGE SCALE GENOMIC DNA]</scope>
    <source>
        <strain evidence="7">IBRC-M 10760</strain>
    </source>
</reference>
<dbReference type="RefSeq" id="WP_092690623.1">
    <property type="nucleotide sequence ID" value="NZ_FNBK01000005.1"/>
</dbReference>
<protein>
    <submittedName>
        <fullName evidence="6">Micrococcal nuclease</fullName>
    </submittedName>
</protein>
<dbReference type="EMBL" id="FNBK01000005">
    <property type="protein sequence ID" value="SDF33894.1"/>
    <property type="molecule type" value="Genomic_DNA"/>
</dbReference>
<evidence type="ECO:0000256" key="1">
    <source>
        <dbReference type="ARBA" id="ARBA00022722"/>
    </source>
</evidence>
<dbReference type="PROSITE" id="PS51257">
    <property type="entry name" value="PROKAR_LIPOPROTEIN"/>
    <property type="match status" value="1"/>
</dbReference>
<dbReference type="InterPro" id="IPR001322">
    <property type="entry name" value="Lamin_tail_dom"/>
</dbReference>
<dbReference type="InterPro" id="IPR036415">
    <property type="entry name" value="Lamin_tail_dom_sf"/>
</dbReference>
<feature type="domain" description="LTD" evidence="5">
    <location>
        <begin position="203"/>
        <end position="321"/>
    </location>
</feature>
<dbReference type="GO" id="GO:0003676">
    <property type="term" value="F:nucleic acid binding"/>
    <property type="evidence" value="ECO:0007669"/>
    <property type="project" value="InterPro"/>
</dbReference>
<evidence type="ECO:0000259" key="4">
    <source>
        <dbReference type="PROSITE" id="PS50830"/>
    </source>
</evidence>
<evidence type="ECO:0000256" key="3">
    <source>
        <dbReference type="ARBA" id="ARBA00022801"/>
    </source>
</evidence>
<dbReference type="PROSITE" id="PS50830">
    <property type="entry name" value="TNASE_3"/>
    <property type="match status" value="1"/>
</dbReference>
<evidence type="ECO:0000259" key="5">
    <source>
        <dbReference type="PROSITE" id="PS51841"/>
    </source>
</evidence>
<dbReference type="OrthoDB" id="3327at2157"/>
<dbReference type="STRING" id="660518.SAMN05216218_105223"/>
<name>A0A1G7KAA8_9EURY</name>